<name>A0A1H7AJJ6_9MICO</name>
<keyword evidence="1 2" id="KW-0732">Signal</keyword>
<evidence type="ECO:0000259" key="4">
    <source>
        <dbReference type="Pfam" id="PF02872"/>
    </source>
</evidence>
<dbReference type="Pfam" id="PF00149">
    <property type="entry name" value="Metallophos"/>
    <property type="match status" value="1"/>
</dbReference>
<keyword evidence="6" id="KW-1185">Reference proteome</keyword>
<dbReference type="InterPro" id="IPR029052">
    <property type="entry name" value="Metallo-depent_PP-like"/>
</dbReference>
<dbReference type="EMBL" id="FNZI01000007">
    <property type="protein sequence ID" value="SEJ65801.1"/>
    <property type="molecule type" value="Genomic_DNA"/>
</dbReference>
<dbReference type="PANTHER" id="PTHR11575">
    <property type="entry name" value="5'-NUCLEOTIDASE-RELATED"/>
    <property type="match status" value="1"/>
</dbReference>
<gene>
    <name evidence="5" type="ORF">SAMN05421637_2569</name>
</gene>
<proteinExistence type="inferred from homology"/>
<dbReference type="GO" id="GO:0009166">
    <property type="term" value="P:nucleotide catabolic process"/>
    <property type="evidence" value="ECO:0007669"/>
    <property type="project" value="InterPro"/>
</dbReference>
<evidence type="ECO:0000259" key="3">
    <source>
        <dbReference type="Pfam" id="PF00149"/>
    </source>
</evidence>
<accession>A0A1H7AJJ6</accession>
<dbReference type="InterPro" id="IPR004843">
    <property type="entry name" value="Calcineurin-like_PHP"/>
</dbReference>
<dbReference type="GO" id="GO:0030288">
    <property type="term" value="C:outer membrane-bounded periplasmic space"/>
    <property type="evidence" value="ECO:0007669"/>
    <property type="project" value="TreeGrafter"/>
</dbReference>
<organism evidence="5 6">
    <name type="scientific">Demequina mangrovi</name>
    <dbReference type="NCBI Taxonomy" id="1043493"/>
    <lineage>
        <taxon>Bacteria</taxon>
        <taxon>Bacillati</taxon>
        <taxon>Actinomycetota</taxon>
        <taxon>Actinomycetes</taxon>
        <taxon>Micrococcales</taxon>
        <taxon>Demequinaceae</taxon>
        <taxon>Demequina</taxon>
    </lineage>
</organism>
<dbReference type="InterPro" id="IPR006179">
    <property type="entry name" value="5_nucleotidase/apyrase"/>
</dbReference>
<keyword evidence="2" id="KW-0378">Hydrolase</keyword>
<dbReference type="GO" id="GO:0008768">
    <property type="term" value="F:UDP-sugar diphosphatase activity"/>
    <property type="evidence" value="ECO:0007669"/>
    <property type="project" value="TreeGrafter"/>
</dbReference>
<dbReference type="InterPro" id="IPR008334">
    <property type="entry name" value="5'-Nucleotdase_C"/>
</dbReference>
<dbReference type="GO" id="GO:0008253">
    <property type="term" value="F:5'-nucleotidase activity"/>
    <property type="evidence" value="ECO:0007669"/>
    <property type="project" value="TreeGrafter"/>
</dbReference>
<protein>
    <submittedName>
        <fullName evidence="5">5'-nucleotidase</fullName>
    </submittedName>
</protein>
<sequence length="677" mass="70462">MTRTAATRARIAGAAGVAGLLAAALAVPASAAEEGQTDIQILGINDFHGRILPDSFGGSAGAASMATGVAELEALYPNTVFAAAGDLIGASTFESFIAHDKPTIDVLNAMDLDVSSVGNHEFDQGYLDLVDRVMAPYDPVTNPYGGASWEYLGANVRFVDTGDPALPETWIQTFGEIEVGFIGAVTEETPSLVSPDGVAMLEFEDEALAANRSAAVLEDEGADVVILLVHEGAPTVEYADAVDTSNNFGQMLADLDPSIDAVISGHTHMAYDHDVPVAEWAGNAVTERPVVSAGQYGMYLNQLIFTVDDATGEIVSIDSSLIDLWESGADAPVFPEDPDVAAIVALAAEEADELGAVELGDLDGPLYRARIEGGSSGSSRGAESTLGNAVAEVQKDATETLGVELAFMNPGGLRADMLGAAAGTGDYPSPVTYKEAAGVQPFANTLVAMTLTGEQVAAVLEEQWQPDGSSRPFLRLGTSDGFAYTYDPTAEAGSRILEMTLDGEPIAPADTVRVVVNSFLAAGGDNFTTFAEGTDRADSGRIDLNAMVDYLADYGSIGPDYAQHSVGVTGTDGLQAGSEATLELSSLAFTGAGEPVDETVTVKLGKVTLGEFAVDGSLPTDLYDEQGTAAVTFTVPKRLKGEQTLTITGATTGTEVSMTVEVEKKAKKDKKPKKRRR</sequence>
<keyword evidence="2" id="KW-0547">Nucleotide-binding</keyword>
<dbReference type="InterPro" id="IPR036907">
    <property type="entry name" value="5'-Nucleotdase_C_sf"/>
</dbReference>
<dbReference type="GO" id="GO:0000166">
    <property type="term" value="F:nucleotide binding"/>
    <property type="evidence" value="ECO:0007669"/>
    <property type="project" value="UniProtKB-KW"/>
</dbReference>
<dbReference type="Gene3D" id="3.90.780.10">
    <property type="entry name" value="5'-Nucleotidase, C-terminal domain"/>
    <property type="match status" value="1"/>
</dbReference>
<dbReference type="PANTHER" id="PTHR11575:SF24">
    <property type="entry name" value="5'-NUCLEOTIDASE"/>
    <property type="match status" value="1"/>
</dbReference>
<evidence type="ECO:0000313" key="6">
    <source>
        <dbReference type="Proteomes" id="UP000183315"/>
    </source>
</evidence>
<dbReference type="eggNOG" id="COG0737">
    <property type="taxonomic scope" value="Bacteria"/>
</dbReference>
<evidence type="ECO:0000256" key="1">
    <source>
        <dbReference type="ARBA" id="ARBA00022729"/>
    </source>
</evidence>
<dbReference type="Pfam" id="PF02872">
    <property type="entry name" value="5_nucleotid_C"/>
    <property type="match status" value="1"/>
</dbReference>
<dbReference type="STRING" id="1043493.SAMN05421637_2569"/>
<reference evidence="6" key="1">
    <citation type="submission" date="2016-10" db="EMBL/GenBank/DDBJ databases">
        <authorList>
            <person name="Varghese N."/>
        </authorList>
    </citation>
    <scope>NUCLEOTIDE SEQUENCE [LARGE SCALE GENOMIC DNA]</scope>
    <source>
        <strain evidence="6">DSM 24868</strain>
    </source>
</reference>
<evidence type="ECO:0000313" key="5">
    <source>
        <dbReference type="EMBL" id="SEJ65801.1"/>
    </source>
</evidence>
<comment type="similarity">
    <text evidence="2">Belongs to the 5'-nucleotidase family.</text>
</comment>
<feature type="domain" description="Calcineurin-like phosphoesterase" evidence="3">
    <location>
        <begin position="40"/>
        <end position="269"/>
    </location>
</feature>
<dbReference type="OrthoDB" id="1016457at2"/>
<dbReference type="Gene3D" id="3.60.21.10">
    <property type="match status" value="1"/>
</dbReference>
<feature type="signal peptide" evidence="2">
    <location>
        <begin position="1"/>
        <end position="31"/>
    </location>
</feature>
<feature type="chain" id="PRO_5010002811" evidence="2">
    <location>
        <begin position="32"/>
        <end position="677"/>
    </location>
</feature>
<dbReference type="AlphaFoldDB" id="A0A1H7AJJ6"/>
<evidence type="ECO:0000256" key="2">
    <source>
        <dbReference type="RuleBase" id="RU362119"/>
    </source>
</evidence>
<dbReference type="Proteomes" id="UP000183315">
    <property type="component" value="Unassembled WGS sequence"/>
</dbReference>
<dbReference type="PRINTS" id="PR01607">
    <property type="entry name" value="APYRASEFAMLY"/>
</dbReference>
<dbReference type="SUPFAM" id="SSF56300">
    <property type="entry name" value="Metallo-dependent phosphatases"/>
    <property type="match status" value="1"/>
</dbReference>
<dbReference type="SUPFAM" id="SSF55816">
    <property type="entry name" value="5'-nucleotidase (syn. UDP-sugar hydrolase), C-terminal domain"/>
    <property type="match status" value="1"/>
</dbReference>
<feature type="domain" description="5'-Nucleotidase C-terminal" evidence="4">
    <location>
        <begin position="374"/>
        <end position="532"/>
    </location>
</feature>
<dbReference type="RefSeq" id="WP_052406122.1">
    <property type="nucleotide sequence ID" value="NZ_BBLU01000019.1"/>
</dbReference>